<dbReference type="EMBL" id="JZYX01000010">
    <property type="protein sequence ID" value="KJN29842.1"/>
    <property type="molecule type" value="Genomic_DNA"/>
</dbReference>
<dbReference type="Gene3D" id="2.40.160.40">
    <property type="entry name" value="monomeric porin ompg"/>
    <property type="match status" value="1"/>
</dbReference>
<feature type="signal peptide" evidence="2">
    <location>
        <begin position="1"/>
        <end position="21"/>
    </location>
</feature>
<evidence type="ECO:0000313" key="3">
    <source>
        <dbReference type="EMBL" id="KJN29842.1"/>
    </source>
</evidence>
<sequence>MSTLLRSAALVLCAGVSCAQATEKATQWEFNIGAMYEIENVEGQGEDKDGLYEPSVWFNATWDAWTISLAMYQEGPVDYSSMTRGTYFDRPEFELRYRFIGTDDFTLGLTGGFRNYGYHFKDEHGAKDGSANMQRYKIQPDWDIKLTDDWRFGGWFAMYQFANDLEKTGYADSRVETETGFTWTLNETFAAKVNYYLERGFNMDGSRNNGEFSTQEIRAYLPISLGQTTLTPYTRLGLDRWSNWDWQDDPEREGHDFNRLGMLYAYDFNNGLSMTLEYAYEWENHDEGESDRFHYAGVGVNYAF</sequence>
<dbReference type="PROSITE" id="PS51257">
    <property type="entry name" value="PROKAR_LIPOPROTEIN"/>
    <property type="match status" value="1"/>
</dbReference>
<evidence type="ECO:0000256" key="2">
    <source>
        <dbReference type="SAM" id="SignalP"/>
    </source>
</evidence>
<dbReference type="OrthoDB" id="6599703at2"/>
<keyword evidence="1 2" id="KW-0732">Signal</keyword>
<dbReference type="InterPro" id="IPR053713">
    <property type="entry name" value="Bact_OM_Channel_sf"/>
</dbReference>
<organism evidence="3 4">
    <name type="scientific">Enterobacter sichuanensis</name>
    <dbReference type="NCBI Taxonomy" id="2071710"/>
    <lineage>
        <taxon>Bacteria</taxon>
        <taxon>Pseudomonadati</taxon>
        <taxon>Pseudomonadota</taxon>
        <taxon>Gammaproteobacteria</taxon>
        <taxon>Enterobacterales</taxon>
        <taxon>Enterobacteriaceae</taxon>
        <taxon>Enterobacter</taxon>
        <taxon>Enterobacter cloacae complex</taxon>
    </lineage>
</organism>
<dbReference type="PATRIC" id="fig|1619248.3.peg.248"/>
<dbReference type="RefSeq" id="WP_025756624.1">
    <property type="nucleotide sequence ID" value="NZ_CP143650.1"/>
</dbReference>
<dbReference type="SUPFAM" id="SSF103515">
    <property type="entry name" value="Autotransporter"/>
    <property type="match status" value="1"/>
</dbReference>
<dbReference type="Pfam" id="PF09381">
    <property type="entry name" value="Porin_OmpG"/>
    <property type="match status" value="1"/>
</dbReference>
<comment type="caution">
    <text evidence="3">The sequence shown here is derived from an EMBL/GenBank/DDBJ whole genome shotgun (WGS) entry which is preliminary data.</text>
</comment>
<accession>A0A0F1B6I1</accession>
<protein>
    <submittedName>
        <fullName evidence="3">Membrane protein</fullName>
    </submittedName>
</protein>
<gene>
    <name evidence="3" type="ORF">SS37_06660</name>
</gene>
<dbReference type="AlphaFoldDB" id="A0A0F1B6I1"/>
<dbReference type="InterPro" id="IPR018981">
    <property type="entry name" value="Outer_membrane_porin_G"/>
</dbReference>
<dbReference type="InterPro" id="IPR036709">
    <property type="entry name" value="Autotransporte_beta_dom_sf"/>
</dbReference>
<proteinExistence type="predicted"/>
<evidence type="ECO:0000256" key="1">
    <source>
        <dbReference type="ARBA" id="ARBA00022729"/>
    </source>
</evidence>
<reference evidence="3 4" key="1">
    <citation type="submission" date="2015-03" db="EMBL/GenBank/DDBJ databases">
        <authorList>
            <person name="McCorrison J."/>
            <person name="Sanka R."/>
            <person name="Adams M."/>
            <person name="Brinkac L."/>
            <person name="Nierman W."/>
            <person name="Sutton G."/>
            <person name="Nelson K."/>
            <person name="Kiedrowski L."/>
            <person name="Guerrero D."/>
            <person name="Bonomo R."/>
        </authorList>
    </citation>
    <scope>NUCLEOTIDE SEQUENCE [LARGE SCALE GENOMIC DNA]</scope>
    <source>
        <strain evidence="3 4">35699</strain>
    </source>
</reference>
<feature type="chain" id="PRO_5002448829" evidence="2">
    <location>
        <begin position="22"/>
        <end position="304"/>
    </location>
</feature>
<dbReference type="Proteomes" id="UP000033352">
    <property type="component" value="Unassembled WGS sequence"/>
</dbReference>
<name>A0A0F1B6I1_9ENTR</name>
<evidence type="ECO:0000313" key="4">
    <source>
        <dbReference type="Proteomes" id="UP000033352"/>
    </source>
</evidence>